<dbReference type="Proteomes" id="UP000317421">
    <property type="component" value="Unassembled WGS sequence"/>
</dbReference>
<dbReference type="InterPro" id="IPR036215">
    <property type="entry name" value="TM0957-like_sf"/>
</dbReference>
<protein>
    <recommendedName>
        <fullName evidence="3">DUF2291 domain-containing protein</fullName>
    </recommendedName>
</protein>
<name>A0A5C6AEE9_9BACT</name>
<keyword evidence="2" id="KW-1185">Reference proteome</keyword>
<dbReference type="RefSeq" id="WP_146444602.1">
    <property type="nucleotide sequence ID" value="NZ_SJPR01000002.1"/>
</dbReference>
<dbReference type="OrthoDB" id="285290at2"/>
<sequence>MSGHLATRLVALAVIGTALYFFPLVRLVPLGGSNPAQAEGYDAAVAATAFWTDRLGAAIAGADDAALVATAMADDPAEAGERFGIRKGVGKGFDLFIQGRGKVVDKTTAGVLLRLTPAGVVLLRTGPVFGSTIRDAVGAGAEPRPPTSRDGNDLANEINRLAEERAVVLLVDAQVGETLRFAGCAKVSSPARWRGPLELSPVLVEVP</sequence>
<comment type="caution">
    <text evidence="1">The sequence shown here is derived from an EMBL/GenBank/DDBJ whole genome shotgun (WGS) entry which is preliminary data.</text>
</comment>
<organism evidence="1 2">
    <name type="scientific">Botrimarina colliarenosi</name>
    <dbReference type="NCBI Taxonomy" id="2528001"/>
    <lineage>
        <taxon>Bacteria</taxon>
        <taxon>Pseudomonadati</taxon>
        <taxon>Planctomycetota</taxon>
        <taxon>Planctomycetia</taxon>
        <taxon>Pirellulales</taxon>
        <taxon>Lacipirellulaceae</taxon>
        <taxon>Botrimarina</taxon>
    </lineage>
</organism>
<dbReference type="AlphaFoldDB" id="A0A5C6AEE9"/>
<accession>A0A5C6AEE9</accession>
<evidence type="ECO:0000313" key="2">
    <source>
        <dbReference type="Proteomes" id="UP000317421"/>
    </source>
</evidence>
<dbReference type="Pfam" id="PF10054">
    <property type="entry name" value="DUF2291"/>
    <property type="match status" value="1"/>
</dbReference>
<dbReference type="EMBL" id="SJPR01000002">
    <property type="protein sequence ID" value="TWT97688.1"/>
    <property type="molecule type" value="Genomic_DNA"/>
</dbReference>
<evidence type="ECO:0000313" key="1">
    <source>
        <dbReference type="EMBL" id="TWT97688.1"/>
    </source>
</evidence>
<gene>
    <name evidence="1" type="ORF">Pla108_18400</name>
</gene>
<dbReference type="Gene3D" id="1.10.10.1260">
    <property type="entry name" value="Envelope glycoprotein gp160, DUF2291, helical domain"/>
    <property type="match status" value="1"/>
</dbReference>
<reference evidence="1 2" key="1">
    <citation type="submission" date="2019-02" db="EMBL/GenBank/DDBJ databases">
        <title>Deep-cultivation of Planctomycetes and their phenomic and genomic characterization uncovers novel biology.</title>
        <authorList>
            <person name="Wiegand S."/>
            <person name="Jogler M."/>
            <person name="Boedeker C."/>
            <person name="Pinto D."/>
            <person name="Vollmers J."/>
            <person name="Rivas-Marin E."/>
            <person name="Kohn T."/>
            <person name="Peeters S.H."/>
            <person name="Heuer A."/>
            <person name="Rast P."/>
            <person name="Oberbeckmann S."/>
            <person name="Bunk B."/>
            <person name="Jeske O."/>
            <person name="Meyerdierks A."/>
            <person name="Storesund J.E."/>
            <person name="Kallscheuer N."/>
            <person name="Luecker S."/>
            <person name="Lage O.M."/>
            <person name="Pohl T."/>
            <person name="Merkel B.J."/>
            <person name="Hornburger P."/>
            <person name="Mueller R.-W."/>
            <person name="Bruemmer F."/>
            <person name="Labrenz M."/>
            <person name="Spormann A.M."/>
            <person name="Op Den Camp H."/>
            <person name="Overmann J."/>
            <person name="Amann R."/>
            <person name="Jetten M.S.M."/>
            <person name="Mascher T."/>
            <person name="Medema M.H."/>
            <person name="Devos D.P."/>
            <person name="Kaster A.-K."/>
            <person name="Ovreas L."/>
            <person name="Rohde M."/>
            <person name="Galperin M.Y."/>
            <person name="Jogler C."/>
        </authorList>
    </citation>
    <scope>NUCLEOTIDE SEQUENCE [LARGE SCALE GENOMIC DNA]</scope>
    <source>
        <strain evidence="1 2">Pla108</strain>
    </source>
</reference>
<dbReference type="Gene3D" id="2.40.50.420">
    <property type="entry name" value="Envelope glycoprotein gp160, DUF2291, alpha/beta domain"/>
    <property type="match status" value="1"/>
</dbReference>
<dbReference type="SUPFAM" id="SSF141318">
    <property type="entry name" value="TM0957-like"/>
    <property type="match status" value="1"/>
</dbReference>
<dbReference type="InterPro" id="IPR014582">
    <property type="entry name" value="UCP033535_lipo"/>
</dbReference>
<proteinExistence type="predicted"/>
<evidence type="ECO:0008006" key="3">
    <source>
        <dbReference type="Google" id="ProtNLM"/>
    </source>
</evidence>